<dbReference type="SMART" id="SM00671">
    <property type="entry name" value="SEL1"/>
    <property type="match status" value="4"/>
</dbReference>
<keyword evidence="3" id="KW-1185">Reference proteome</keyword>
<feature type="repeat" description="TPR" evidence="1">
    <location>
        <begin position="444"/>
        <end position="477"/>
    </location>
</feature>
<dbReference type="PANTHER" id="PTHR11102">
    <property type="entry name" value="SEL-1-LIKE PROTEIN"/>
    <property type="match status" value="1"/>
</dbReference>
<organism evidence="2 3">
    <name type="scientific">Actinoallomurus oryzae</name>
    <dbReference type="NCBI Taxonomy" id="502180"/>
    <lineage>
        <taxon>Bacteria</taxon>
        <taxon>Bacillati</taxon>
        <taxon>Actinomycetota</taxon>
        <taxon>Actinomycetes</taxon>
        <taxon>Streptosporangiales</taxon>
        <taxon>Thermomonosporaceae</taxon>
        <taxon>Actinoallomurus</taxon>
    </lineage>
</organism>
<protein>
    <recommendedName>
        <fullName evidence="4">Sel1 repeat family protein</fullName>
    </recommendedName>
</protein>
<dbReference type="InterPro" id="IPR019734">
    <property type="entry name" value="TPR_rpt"/>
</dbReference>
<evidence type="ECO:0000313" key="3">
    <source>
        <dbReference type="Proteomes" id="UP001500503"/>
    </source>
</evidence>
<dbReference type="InterPro" id="IPR011990">
    <property type="entry name" value="TPR-like_helical_dom_sf"/>
</dbReference>
<dbReference type="PROSITE" id="PS50005">
    <property type="entry name" value="TPR"/>
    <property type="match status" value="1"/>
</dbReference>
<evidence type="ECO:0008006" key="4">
    <source>
        <dbReference type="Google" id="ProtNLM"/>
    </source>
</evidence>
<evidence type="ECO:0000313" key="2">
    <source>
        <dbReference type="EMBL" id="GAA4502331.1"/>
    </source>
</evidence>
<dbReference type="Pfam" id="PF13374">
    <property type="entry name" value="TPR_10"/>
    <property type="match status" value="1"/>
</dbReference>
<gene>
    <name evidence="2" type="ORF">GCM10023191_053720</name>
</gene>
<evidence type="ECO:0000256" key="1">
    <source>
        <dbReference type="PROSITE-ProRule" id="PRU00339"/>
    </source>
</evidence>
<dbReference type="Gene3D" id="1.25.40.10">
    <property type="entry name" value="Tetratricopeptide repeat domain"/>
    <property type="match status" value="2"/>
</dbReference>
<reference evidence="3" key="1">
    <citation type="journal article" date="2019" name="Int. J. Syst. Evol. Microbiol.">
        <title>The Global Catalogue of Microorganisms (GCM) 10K type strain sequencing project: providing services to taxonomists for standard genome sequencing and annotation.</title>
        <authorList>
            <consortium name="The Broad Institute Genomics Platform"/>
            <consortium name="The Broad Institute Genome Sequencing Center for Infectious Disease"/>
            <person name="Wu L."/>
            <person name="Ma J."/>
        </authorList>
    </citation>
    <scope>NUCLEOTIDE SEQUENCE [LARGE SCALE GENOMIC DNA]</scope>
    <source>
        <strain evidence="3">JCM 17933</strain>
    </source>
</reference>
<keyword evidence="1" id="KW-0802">TPR repeat</keyword>
<comment type="caution">
    <text evidence="2">The sequence shown here is derived from an EMBL/GenBank/DDBJ whole genome shotgun (WGS) entry which is preliminary data.</text>
</comment>
<dbReference type="SMART" id="SM00028">
    <property type="entry name" value="TPR"/>
    <property type="match status" value="3"/>
</dbReference>
<name>A0ABP8QI92_9ACTN</name>
<proteinExistence type="predicted"/>
<dbReference type="EMBL" id="BAABHF010000027">
    <property type="protein sequence ID" value="GAA4502331.1"/>
    <property type="molecule type" value="Genomic_DNA"/>
</dbReference>
<dbReference type="Pfam" id="PF13432">
    <property type="entry name" value="TPR_16"/>
    <property type="match status" value="3"/>
</dbReference>
<accession>A0ABP8QI92</accession>
<dbReference type="InterPro" id="IPR050767">
    <property type="entry name" value="Sel1_AlgK"/>
</dbReference>
<dbReference type="PANTHER" id="PTHR11102:SF160">
    <property type="entry name" value="ERAD-ASSOCIATED E3 UBIQUITIN-PROTEIN LIGASE COMPONENT HRD3"/>
    <property type="match status" value="1"/>
</dbReference>
<dbReference type="SUPFAM" id="SSF81901">
    <property type="entry name" value="HCP-like"/>
    <property type="match status" value="2"/>
</dbReference>
<dbReference type="InterPro" id="IPR006597">
    <property type="entry name" value="Sel1-like"/>
</dbReference>
<dbReference type="Proteomes" id="UP001500503">
    <property type="component" value="Unassembled WGS sequence"/>
</dbReference>
<dbReference type="RefSeq" id="WP_345468641.1">
    <property type="nucleotide sequence ID" value="NZ_BAABHF010000027.1"/>
</dbReference>
<sequence>MTSGWRRLVTAAALVLIVVAAIASAAAAKLPLPPGWGTAAIAGVTLAAGLLLDPFKRLAGEWIEQPRERRKALKAHLRMLDRRGRPRRVRDCRHAVALGVHPATDGAAGLPPYVRRDVHESLEEALAAGGLVIIEGRSAAGKSRLAYEAIHAFAPDRGLIVPEHPQALKELHKVGLPLHRAVIWLDDVERYLASGGLDSAVLDALCSRDTVLVATLRSEARRDLVGSEPDSALRRAAEEVLQRARTIRLSRDLSADERTRAELHRADARIAAALVHPGQVGFAEYIAAGPAALDRWRSARNGEHPIAGAIISAAVDVRRAGFIAPVPRSLLEGLYEHYLETRDRTGRYRLPSFDEGLAWAAEPVRGASGCLNPMGEDRYCPFDYLTDHVQSTASIRDVPDAVWDTALAHVATEALTAVAYAAFQAGRLTVSKTAYRRAAETGNTEAMNNVGVLLLGNGRIDEATEWFRRAADAGEATAMVNLGNRLRSDGLIDEAESWYRRAVDAGHHTALHNLAIVAEMTGRIDEAENLWRRAADDGHVYAMNSLALLLRRSRRMDEAEAWWRRAADAGHTDAMRNLGNLLYETCRTGEAETWWTRAARTEPTAAGNLGDFLRQHGMVQEAEVQYRRAADAGDVTAMRSLGRLLKETGRVEEGEQWLRRADPTS</sequence>